<dbReference type="InterPro" id="IPR023198">
    <property type="entry name" value="PGP-like_dom2"/>
</dbReference>
<keyword evidence="6" id="KW-0378">Hydrolase</keyword>
<dbReference type="Gene3D" id="1.10.150.240">
    <property type="entry name" value="Putative phosphatase, domain 2"/>
    <property type="match status" value="1"/>
</dbReference>
<name>A0A291JIQ1_9STAP</name>
<evidence type="ECO:0000256" key="1">
    <source>
        <dbReference type="ARBA" id="ARBA00001946"/>
    </source>
</evidence>
<dbReference type="EMBL" id="JAFNLT010000005">
    <property type="protein sequence ID" value="MBO1227152.1"/>
    <property type="molecule type" value="Genomic_DNA"/>
</dbReference>
<dbReference type="Pfam" id="PF13419">
    <property type="entry name" value="HAD_2"/>
    <property type="match status" value="1"/>
</dbReference>
<keyword evidence="4" id="KW-0460">Magnesium</keyword>
<dbReference type="InterPro" id="IPR006439">
    <property type="entry name" value="HAD-SF_hydro_IA"/>
</dbReference>
<evidence type="ECO:0000313" key="7">
    <source>
        <dbReference type="Proteomes" id="UP000240400"/>
    </source>
</evidence>
<organism evidence="6 7">
    <name type="scientific">Staphylococcus nepalensis</name>
    <dbReference type="NCBI Taxonomy" id="214473"/>
    <lineage>
        <taxon>Bacteria</taxon>
        <taxon>Bacillati</taxon>
        <taxon>Bacillota</taxon>
        <taxon>Bacilli</taxon>
        <taxon>Bacillales</taxon>
        <taxon>Staphylococcaceae</taxon>
        <taxon>Staphylococcus</taxon>
    </lineage>
</organism>
<evidence type="ECO:0000256" key="4">
    <source>
        <dbReference type="ARBA" id="ARBA00022842"/>
    </source>
</evidence>
<dbReference type="GeneID" id="66776098"/>
<comment type="similarity">
    <text evidence="2">Belongs to the HAD-like hydrolase superfamily. CbbY/CbbZ/Gph/YieH family.</text>
</comment>
<evidence type="ECO:0000313" key="6">
    <source>
        <dbReference type="EMBL" id="PTK59486.1"/>
    </source>
</evidence>
<dbReference type="AlphaFoldDB" id="A0A291JIQ1"/>
<protein>
    <submittedName>
        <fullName evidence="6">HAD family hydrolase</fullName>
    </submittedName>
</protein>
<evidence type="ECO:0000256" key="3">
    <source>
        <dbReference type="ARBA" id="ARBA00022723"/>
    </source>
</evidence>
<dbReference type="InterPro" id="IPR036412">
    <property type="entry name" value="HAD-like_sf"/>
</dbReference>
<dbReference type="OrthoDB" id="9797743at2"/>
<dbReference type="InterPro" id="IPR041492">
    <property type="entry name" value="HAD_2"/>
</dbReference>
<dbReference type="RefSeq" id="WP_096808606.1">
    <property type="nucleotide sequence ID" value="NZ_CABIWM010000001.1"/>
</dbReference>
<dbReference type="EMBL" id="PZHR01000021">
    <property type="protein sequence ID" value="PTK59486.1"/>
    <property type="molecule type" value="Genomic_DNA"/>
</dbReference>
<dbReference type="GO" id="GO:0016787">
    <property type="term" value="F:hydrolase activity"/>
    <property type="evidence" value="ECO:0007669"/>
    <property type="project" value="UniProtKB-KW"/>
</dbReference>
<dbReference type="Gene3D" id="3.40.50.1000">
    <property type="entry name" value="HAD superfamily/HAD-like"/>
    <property type="match status" value="1"/>
</dbReference>
<dbReference type="Proteomes" id="UP000664081">
    <property type="component" value="Unassembled WGS sequence"/>
</dbReference>
<dbReference type="SFLD" id="SFLDG01129">
    <property type="entry name" value="C1.5:_HAD__Beta-PGM__Phosphata"/>
    <property type="match status" value="1"/>
</dbReference>
<dbReference type="InterPro" id="IPR051600">
    <property type="entry name" value="Beta-PGM-like"/>
</dbReference>
<evidence type="ECO:0000313" key="5">
    <source>
        <dbReference type="EMBL" id="MBO1227152.1"/>
    </source>
</evidence>
<dbReference type="KEGG" id="snl:BJD96_03255"/>
<keyword evidence="8" id="KW-1185">Reference proteome</keyword>
<accession>A0A291JIQ1</accession>
<dbReference type="SUPFAM" id="SSF56784">
    <property type="entry name" value="HAD-like"/>
    <property type="match status" value="1"/>
</dbReference>
<dbReference type="CDD" id="cd16423">
    <property type="entry name" value="HAD_BPGM-like"/>
    <property type="match status" value="1"/>
</dbReference>
<reference evidence="5 8" key="3">
    <citation type="submission" date="2021-03" db="EMBL/GenBank/DDBJ databases">
        <title>Staphylococci and Mammaliicocci in bats.</title>
        <authorList>
            <person name="Fountain K."/>
        </authorList>
    </citation>
    <scope>NUCLEOTIDE SEQUENCE [LARGE SCALE GENOMIC DNA]</scope>
    <source>
        <strain evidence="5 8">18_1_E_SW</strain>
    </source>
</reference>
<reference evidence="6 7" key="1">
    <citation type="journal article" date="2016" name="Front. Microbiol.">
        <title>Comprehensive Phylogenetic Analysis of Bovine Non-aureus Staphylococci Species Based on Whole-Genome Sequencing.</title>
        <authorList>
            <person name="Naushad S."/>
            <person name="Barkema H.W."/>
            <person name="Luby C."/>
            <person name="Condas L.A."/>
            <person name="Nobrega D.B."/>
            <person name="Carson D.A."/>
            <person name="De Buck J."/>
        </authorList>
    </citation>
    <scope>NUCLEOTIDE SEQUENCE [LARGE SCALE GENOMIC DNA]</scope>
    <source>
        <strain evidence="6 7">SNUC 4337</strain>
    </source>
</reference>
<dbReference type="NCBIfam" id="TIGR01509">
    <property type="entry name" value="HAD-SF-IA-v3"/>
    <property type="match status" value="1"/>
</dbReference>
<comment type="caution">
    <text evidence="6">The sequence shown here is derived from an EMBL/GenBank/DDBJ whole genome shotgun (WGS) entry which is preliminary data.</text>
</comment>
<dbReference type="InterPro" id="IPR023214">
    <property type="entry name" value="HAD_sf"/>
</dbReference>
<dbReference type="SFLD" id="SFLDG01135">
    <property type="entry name" value="C1.5.6:_HAD__Beta-PGM__Phospha"/>
    <property type="match status" value="1"/>
</dbReference>
<proteinExistence type="inferred from homology"/>
<dbReference type="PANTHER" id="PTHR46193">
    <property type="entry name" value="6-PHOSPHOGLUCONATE PHOSPHATASE"/>
    <property type="match status" value="1"/>
</dbReference>
<dbReference type="Proteomes" id="UP000240400">
    <property type="component" value="Unassembled WGS sequence"/>
</dbReference>
<gene>
    <name evidence="6" type="ORF">BUZ61_05675</name>
    <name evidence="5" type="ORF">J3T88_07395</name>
</gene>
<keyword evidence="3" id="KW-0479">Metal-binding</keyword>
<comment type="cofactor">
    <cofactor evidence="1">
        <name>Mg(2+)</name>
        <dbReference type="ChEBI" id="CHEBI:18420"/>
    </cofactor>
</comment>
<dbReference type="PANTHER" id="PTHR46193:SF21">
    <property type="entry name" value="SLL1138 PROTEIN"/>
    <property type="match status" value="1"/>
</dbReference>
<reference evidence="6" key="2">
    <citation type="submission" date="2018-03" db="EMBL/GenBank/DDBJ databases">
        <authorList>
            <person name="Keele B.F."/>
        </authorList>
    </citation>
    <scope>NUCLEOTIDE SEQUENCE</scope>
    <source>
        <strain evidence="6">SNUC 4337</strain>
    </source>
</reference>
<evidence type="ECO:0000313" key="8">
    <source>
        <dbReference type="Proteomes" id="UP000664081"/>
    </source>
</evidence>
<dbReference type="SFLD" id="SFLDS00003">
    <property type="entry name" value="Haloacid_Dehalogenase"/>
    <property type="match status" value="1"/>
</dbReference>
<dbReference type="GO" id="GO:0046872">
    <property type="term" value="F:metal ion binding"/>
    <property type="evidence" value="ECO:0007669"/>
    <property type="project" value="UniProtKB-KW"/>
</dbReference>
<dbReference type="PRINTS" id="PR00413">
    <property type="entry name" value="HADHALOGNASE"/>
</dbReference>
<evidence type="ECO:0000256" key="2">
    <source>
        <dbReference type="ARBA" id="ARBA00006171"/>
    </source>
</evidence>
<sequence>MYRAVVFDFDGTVVDTEKHLFEIINKHLNYYGLQEVTFDFYRQSIGGLASALHQHLEAQLGKARKEAIYKEHNETSANLPMVKHIKQLMEYCKKRHIPMAIATSSFRNDIQPTFDRLGLDTYIDVVVGREDVEEIKPSPDLYLTAVQRLNYNPVNCLAIEDSVNGATAAVNAGLDVIVNTNEMTEQQDFSHVSYVGKDLTGTEIIENYFEKSRG</sequence>